<keyword evidence="5 8" id="KW-0812">Transmembrane</keyword>
<comment type="similarity">
    <text evidence="8">Belongs to the binding-protein-dependent transport system permease family.</text>
</comment>
<keyword evidence="3" id="KW-1003">Cell membrane</keyword>
<reference evidence="10 11" key="1">
    <citation type="submission" date="2022-09" db="EMBL/GenBank/DDBJ databases">
        <title>Enrichment on poylsaccharides allowed isolation of novel metabolic and taxonomic groups of Haloarchaea.</title>
        <authorList>
            <person name="Sorokin D.Y."/>
            <person name="Elcheninov A.G."/>
            <person name="Khizhniak T.V."/>
            <person name="Kolganova T.V."/>
            <person name="Kublanov I.V."/>
        </authorList>
    </citation>
    <scope>NUCLEOTIDE SEQUENCE [LARGE SCALE GENOMIC DNA]</scope>
    <source>
        <strain evidence="10 11">AArc-curdl1</strain>
    </source>
</reference>
<evidence type="ECO:0000256" key="3">
    <source>
        <dbReference type="ARBA" id="ARBA00022475"/>
    </source>
</evidence>
<evidence type="ECO:0000259" key="9">
    <source>
        <dbReference type="PROSITE" id="PS50928"/>
    </source>
</evidence>
<dbReference type="InterPro" id="IPR000515">
    <property type="entry name" value="MetI-like"/>
</dbReference>
<dbReference type="GO" id="GO:0055085">
    <property type="term" value="P:transmembrane transport"/>
    <property type="evidence" value="ECO:0007669"/>
    <property type="project" value="InterPro"/>
</dbReference>
<dbReference type="PANTHER" id="PTHR43357">
    <property type="entry name" value="INNER MEMBRANE ABC TRANSPORTER PERMEASE PROTEIN YDCV"/>
    <property type="match status" value="1"/>
</dbReference>
<protein>
    <submittedName>
        <fullName evidence="10">ABC transporter permease</fullName>
    </submittedName>
</protein>
<gene>
    <name evidence="10" type="ORF">OB919_19925</name>
</gene>
<feature type="transmembrane region" description="Helical" evidence="8">
    <location>
        <begin position="234"/>
        <end position="255"/>
    </location>
</feature>
<evidence type="ECO:0000313" key="10">
    <source>
        <dbReference type="EMBL" id="MCU4754221.1"/>
    </source>
</evidence>
<dbReference type="Gene3D" id="1.10.3720.10">
    <property type="entry name" value="MetI-like"/>
    <property type="match status" value="1"/>
</dbReference>
<accession>A0AAP2ZBQ3</accession>
<feature type="transmembrane region" description="Helical" evidence="8">
    <location>
        <begin position="180"/>
        <end position="201"/>
    </location>
</feature>
<dbReference type="SUPFAM" id="SSF161098">
    <property type="entry name" value="MetI-like"/>
    <property type="match status" value="1"/>
</dbReference>
<dbReference type="RefSeq" id="WP_342810522.1">
    <property type="nucleotide sequence ID" value="NZ_JAOPJZ010000033.1"/>
</dbReference>
<keyword evidence="6 8" id="KW-1133">Transmembrane helix</keyword>
<dbReference type="Pfam" id="PF00528">
    <property type="entry name" value="BPD_transp_1"/>
    <property type="match status" value="1"/>
</dbReference>
<evidence type="ECO:0000256" key="8">
    <source>
        <dbReference type="RuleBase" id="RU363032"/>
    </source>
</evidence>
<feature type="transmembrane region" description="Helical" evidence="8">
    <location>
        <begin position="99"/>
        <end position="126"/>
    </location>
</feature>
<evidence type="ECO:0000256" key="2">
    <source>
        <dbReference type="ARBA" id="ARBA00022448"/>
    </source>
</evidence>
<comment type="subcellular location">
    <subcellularLocation>
        <location evidence="1">Cell inner membrane</location>
        <topology evidence="1">Multi-pass membrane protein</topology>
    </subcellularLocation>
    <subcellularLocation>
        <location evidence="8">Cell membrane</location>
        <topology evidence="8">Multi-pass membrane protein</topology>
    </subcellularLocation>
</comment>
<evidence type="ECO:0000256" key="1">
    <source>
        <dbReference type="ARBA" id="ARBA00004429"/>
    </source>
</evidence>
<feature type="transmembrane region" description="Helical" evidence="8">
    <location>
        <begin position="132"/>
        <end position="151"/>
    </location>
</feature>
<dbReference type="Proteomes" id="UP001321047">
    <property type="component" value="Unassembled WGS sequence"/>
</dbReference>
<keyword evidence="2 8" id="KW-0813">Transport</keyword>
<dbReference type="PROSITE" id="PS50928">
    <property type="entry name" value="ABC_TM1"/>
    <property type="match status" value="1"/>
</dbReference>
<dbReference type="GO" id="GO:0005886">
    <property type="term" value="C:plasma membrane"/>
    <property type="evidence" value="ECO:0007669"/>
    <property type="project" value="UniProtKB-SubCell"/>
</dbReference>
<dbReference type="CDD" id="cd06261">
    <property type="entry name" value="TM_PBP2"/>
    <property type="match status" value="1"/>
</dbReference>
<keyword evidence="11" id="KW-1185">Reference proteome</keyword>
<evidence type="ECO:0000256" key="7">
    <source>
        <dbReference type="ARBA" id="ARBA00023136"/>
    </source>
</evidence>
<comment type="caution">
    <text evidence="10">The sequence shown here is derived from an EMBL/GenBank/DDBJ whole genome shotgun (WGS) entry which is preliminary data.</text>
</comment>
<keyword evidence="4" id="KW-0997">Cell inner membrane</keyword>
<evidence type="ECO:0000256" key="5">
    <source>
        <dbReference type="ARBA" id="ARBA00022692"/>
    </source>
</evidence>
<evidence type="ECO:0000256" key="6">
    <source>
        <dbReference type="ARBA" id="ARBA00022989"/>
    </source>
</evidence>
<organism evidence="10 11">
    <name type="scientific">Natronosalvus hydrolyticus</name>
    <dbReference type="NCBI Taxonomy" id="2979988"/>
    <lineage>
        <taxon>Archaea</taxon>
        <taxon>Methanobacteriati</taxon>
        <taxon>Methanobacteriota</taxon>
        <taxon>Stenosarchaea group</taxon>
        <taxon>Halobacteria</taxon>
        <taxon>Halobacteriales</taxon>
        <taxon>Natrialbaceae</taxon>
        <taxon>Natronosalvus</taxon>
    </lineage>
</organism>
<evidence type="ECO:0000256" key="4">
    <source>
        <dbReference type="ARBA" id="ARBA00022519"/>
    </source>
</evidence>
<feature type="domain" description="ABC transmembrane type-1" evidence="9">
    <location>
        <begin position="64"/>
        <end position="252"/>
    </location>
</feature>
<evidence type="ECO:0000313" key="11">
    <source>
        <dbReference type="Proteomes" id="UP001321047"/>
    </source>
</evidence>
<sequence length="264" mass="29364">MKSEWNWRAIKGMSLLIYLSMLIPLAVIVINSFNPQRIAGFPPESLSLHWYGEFFNNELFIDAVVVSIKVGIASALLCGAIGTVTAMGFVRKQFPIKNALVIVLLTPMLVPPVIIGVAATVFFVEIGWNRSIWWIVVMHTLIALPYAFLIVRSRLFLFNTTLEDAAMTLGADRLTTFREVTFPIISPAILTAMVLAFVISFGEFTATQFWVHRETTTVPIVIYSMARTLITPEVNVLATLVLVVTIVVPLVALVIQQRLSVNRT</sequence>
<proteinExistence type="inferred from homology"/>
<dbReference type="PANTHER" id="PTHR43357:SF4">
    <property type="entry name" value="INNER MEMBRANE ABC TRANSPORTER PERMEASE PROTEIN YDCV"/>
    <property type="match status" value="1"/>
</dbReference>
<name>A0AAP2ZBQ3_9EURY</name>
<dbReference type="AlphaFoldDB" id="A0AAP2ZBQ3"/>
<dbReference type="EMBL" id="JAOPJZ010000033">
    <property type="protein sequence ID" value="MCU4754221.1"/>
    <property type="molecule type" value="Genomic_DNA"/>
</dbReference>
<keyword evidence="7 8" id="KW-0472">Membrane</keyword>
<feature type="transmembrane region" description="Helical" evidence="8">
    <location>
        <begin position="59"/>
        <end position="87"/>
    </location>
</feature>
<feature type="transmembrane region" description="Helical" evidence="8">
    <location>
        <begin position="12"/>
        <end position="33"/>
    </location>
</feature>
<dbReference type="InterPro" id="IPR035906">
    <property type="entry name" value="MetI-like_sf"/>
</dbReference>